<dbReference type="InterPro" id="IPR000679">
    <property type="entry name" value="Znf_GATA"/>
</dbReference>
<dbReference type="GO" id="GO:0005634">
    <property type="term" value="C:nucleus"/>
    <property type="evidence" value="ECO:0007669"/>
    <property type="project" value="UniProtKB-SubCell"/>
</dbReference>
<dbReference type="AlphaFoldDB" id="A0AAU9RKC5"/>
<evidence type="ECO:0000256" key="12">
    <source>
        <dbReference type="SAM" id="MobiDB-lite"/>
    </source>
</evidence>
<comment type="similarity">
    <text evidence="9">Belongs to the type IV zinc-finger family. Class B subfamily.</text>
</comment>
<evidence type="ECO:0000256" key="4">
    <source>
        <dbReference type="ARBA" id="ARBA00022833"/>
    </source>
</evidence>
<keyword evidence="2" id="KW-0479">Metal-binding</keyword>
<dbReference type="CDD" id="cd00202">
    <property type="entry name" value="ZnF_GATA"/>
    <property type="match status" value="1"/>
</dbReference>
<evidence type="ECO:0000313" key="14">
    <source>
        <dbReference type="EMBL" id="CAH2044642.1"/>
    </source>
</evidence>
<evidence type="ECO:0000256" key="10">
    <source>
        <dbReference type="ARBA" id="ARBA00037539"/>
    </source>
</evidence>
<keyword evidence="3 11" id="KW-0863">Zinc-finger</keyword>
<keyword evidence="6" id="KW-0238">DNA-binding</keyword>
<dbReference type="PROSITE" id="PS50114">
    <property type="entry name" value="GATA_ZN_FINGER_2"/>
    <property type="match status" value="1"/>
</dbReference>
<gene>
    <name evidence="14" type="ORF">TAV2_LOCUS7988</name>
</gene>
<keyword evidence="5" id="KW-0805">Transcription regulation</keyword>
<dbReference type="PANTHER" id="PTHR47172:SF18">
    <property type="entry name" value="GATA TRANSCRIPTION FACTOR 16"/>
    <property type="match status" value="1"/>
</dbReference>
<keyword evidence="4" id="KW-0862">Zinc</keyword>
<dbReference type="Pfam" id="PF00320">
    <property type="entry name" value="GATA"/>
    <property type="match status" value="1"/>
</dbReference>
<dbReference type="Gene3D" id="3.30.50.10">
    <property type="entry name" value="Erythroid Transcription Factor GATA-1, subunit A"/>
    <property type="match status" value="1"/>
</dbReference>
<evidence type="ECO:0000256" key="8">
    <source>
        <dbReference type="ARBA" id="ARBA00023242"/>
    </source>
</evidence>
<proteinExistence type="inferred from homology"/>
<evidence type="ECO:0000256" key="2">
    <source>
        <dbReference type="ARBA" id="ARBA00022723"/>
    </source>
</evidence>
<evidence type="ECO:0000313" key="15">
    <source>
        <dbReference type="Proteomes" id="UP000836841"/>
    </source>
</evidence>
<dbReference type="SMART" id="SM00401">
    <property type="entry name" value="ZnF_GATA"/>
    <property type="match status" value="1"/>
</dbReference>
<dbReference type="SUPFAM" id="SSF57716">
    <property type="entry name" value="Glucocorticoid receptor-like (DNA-binding domain)"/>
    <property type="match status" value="1"/>
</dbReference>
<protein>
    <recommendedName>
        <fullName evidence="13">GATA-type domain-containing protein</fullName>
    </recommendedName>
</protein>
<comment type="subcellular location">
    <subcellularLocation>
        <location evidence="1">Nucleus</location>
    </subcellularLocation>
</comment>
<evidence type="ECO:0000256" key="7">
    <source>
        <dbReference type="ARBA" id="ARBA00023163"/>
    </source>
</evidence>
<keyword evidence="7" id="KW-0804">Transcription</keyword>
<dbReference type="PROSITE" id="PS00344">
    <property type="entry name" value="GATA_ZN_FINGER_1"/>
    <property type="match status" value="1"/>
</dbReference>
<evidence type="ECO:0000259" key="13">
    <source>
        <dbReference type="PROSITE" id="PS50114"/>
    </source>
</evidence>
<evidence type="ECO:0000256" key="3">
    <source>
        <dbReference type="ARBA" id="ARBA00022771"/>
    </source>
</evidence>
<evidence type="ECO:0000256" key="11">
    <source>
        <dbReference type="PROSITE-ProRule" id="PRU00094"/>
    </source>
</evidence>
<evidence type="ECO:0000256" key="5">
    <source>
        <dbReference type="ARBA" id="ARBA00023015"/>
    </source>
</evidence>
<organism evidence="14 15">
    <name type="scientific">Thlaspi arvense</name>
    <name type="common">Field penny-cress</name>
    <dbReference type="NCBI Taxonomy" id="13288"/>
    <lineage>
        <taxon>Eukaryota</taxon>
        <taxon>Viridiplantae</taxon>
        <taxon>Streptophyta</taxon>
        <taxon>Embryophyta</taxon>
        <taxon>Tracheophyta</taxon>
        <taxon>Spermatophyta</taxon>
        <taxon>Magnoliopsida</taxon>
        <taxon>eudicotyledons</taxon>
        <taxon>Gunneridae</taxon>
        <taxon>Pentapetalae</taxon>
        <taxon>rosids</taxon>
        <taxon>malvids</taxon>
        <taxon>Brassicales</taxon>
        <taxon>Brassicaceae</taxon>
        <taxon>Thlaspideae</taxon>
        <taxon>Thlaspi</taxon>
    </lineage>
</organism>
<keyword evidence="8" id="KW-0539">Nucleus</keyword>
<feature type="domain" description="GATA-type" evidence="13">
    <location>
        <begin position="71"/>
        <end position="104"/>
    </location>
</feature>
<name>A0AAU9RKC5_THLAR</name>
<evidence type="ECO:0000256" key="1">
    <source>
        <dbReference type="ARBA" id="ARBA00004123"/>
    </source>
</evidence>
<dbReference type="PANTHER" id="PTHR47172">
    <property type="entry name" value="OS01G0976800 PROTEIN"/>
    <property type="match status" value="1"/>
</dbReference>
<keyword evidence="15" id="KW-1185">Reference proteome</keyword>
<dbReference type="GO" id="GO:0006355">
    <property type="term" value="P:regulation of DNA-templated transcription"/>
    <property type="evidence" value="ECO:0007669"/>
    <property type="project" value="InterPro"/>
</dbReference>
<evidence type="ECO:0000256" key="6">
    <source>
        <dbReference type="ARBA" id="ARBA00023125"/>
    </source>
</evidence>
<reference evidence="14 15" key="1">
    <citation type="submission" date="2022-03" db="EMBL/GenBank/DDBJ databases">
        <authorList>
            <person name="Nunn A."/>
            <person name="Chopra R."/>
            <person name="Nunn A."/>
            <person name="Contreras Garrido A."/>
        </authorList>
    </citation>
    <scope>NUCLEOTIDE SEQUENCE [LARGE SCALE GENOMIC DNA]</scope>
</reference>
<feature type="region of interest" description="Disordered" evidence="12">
    <location>
        <begin position="1"/>
        <end position="22"/>
    </location>
</feature>
<dbReference type="Proteomes" id="UP000836841">
    <property type="component" value="Chromosome 2"/>
</dbReference>
<evidence type="ECO:0000256" key="9">
    <source>
        <dbReference type="ARBA" id="ARBA00024019"/>
    </source>
</evidence>
<dbReference type="FunFam" id="3.30.50.10:FF:000055">
    <property type="entry name" value="GATA transcription factor 21"/>
    <property type="match status" value="1"/>
</dbReference>
<sequence>MSRQLRLKSLNSSQNQKRRMLDHSEEVNDLLFSISVSLHCSPDSGDDLVMVDSETMKRRGGDMIEQNKSSSNDKKTCVDCGTSKTPLWRGGPAGPKSLCNACGIRKSKKRRGVDDKKPKKSNSGGGDLKRNPKFGESLKQRIMDLGMTKRSTVEKQRRKLGEEEQAAVLLMALSYGSVYA</sequence>
<comment type="function">
    <text evidence="10">Transcriptional regulator that specifically binds 5'-GATA-3' or 5'-GAT-3' motifs within gene promoters.</text>
</comment>
<dbReference type="GO" id="GO:0008270">
    <property type="term" value="F:zinc ion binding"/>
    <property type="evidence" value="ECO:0007669"/>
    <property type="project" value="UniProtKB-KW"/>
</dbReference>
<dbReference type="GO" id="GO:0000976">
    <property type="term" value="F:transcription cis-regulatory region binding"/>
    <property type="evidence" value="ECO:0007669"/>
    <property type="project" value="UniProtKB-ARBA"/>
</dbReference>
<feature type="compositionally biased region" description="Polar residues" evidence="12">
    <location>
        <begin position="1"/>
        <end position="15"/>
    </location>
</feature>
<dbReference type="EMBL" id="OU466858">
    <property type="protein sequence ID" value="CAH2044642.1"/>
    <property type="molecule type" value="Genomic_DNA"/>
</dbReference>
<accession>A0AAU9RKC5</accession>
<dbReference type="InterPro" id="IPR013088">
    <property type="entry name" value="Znf_NHR/GATA"/>
</dbReference>
<feature type="region of interest" description="Disordered" evidence="12">
    <location>
        <begin position="102"/>
        <end position="137"/>
    </location>
</feature>